<feature type="compositionally biased region" description="Low complexity" evidence="1">
    <location>
        <begin position="814"/>
        <end position="836"/>
    </location>
</feature>
<dbReference type="RefSeq" id="XP_005645540.1">
    <property type="nucleotide sequence ID" value="XM_005645483.1"/>
</dbReference>
<feature type="compositionally biased region" description="Low complexity" evidence="1">
    <location>
        <begin position="312"/>
        <end position="322"/>
    </location>
</feature>
<organism evidence="2 3">
    <name type="scientific">Coccomyxa subellipsoidea (strain C-169)</name>
    <name type="common">Green microalga</name>
    <dbReference type="NCBI Taxonomy" id="574566"/>
    <lineage>
        <taxon>Eukaryota</taxon>
        <taxon>Viridiplantae</taxon>
        <taxon>Chlorophyta</taxon>
        <taxon>core chlorophytes</taxon>
        <taxon>Trebouxiophyceae</taxon>
        <taxon>Trebouxiophyceae incertae sedis</taxon>
        <taxon>Coccomyxaceae</taxon>
        <taxon>Coccomyxa</taxon>
        <taxon>Coccomyxa subellipsoidea</taxon>
    </lineage>
</organism>
<feature type="compositionally biased region" description="Polar residues" evidence="1">
    <location>
        <begin position="420"/>
        <end position="429"/>
    </location>
</feature>
<proteinExistence type="predicted"/>
<feature type="compositionally biased region" description="Polar residues" evidence="1">
    <location>
        <begin position="924"/>
        <end position="933"/>
    </location>
</feature>
<feature type="region of interest" description="Disordered" evidence="1">
    <location>
        <begin position="341"/>
        <end position="431"/>
    </location>
</feature>
<evidence type="ECO:0000256" key="1">
    <source>
        <dbReference type="SAM" id="MobiDB-lite"/>
    </source>
</evidence>
<feature type="region of interest" description="Disordered" evidence="1">
    <location>
        <begin position="772"/>
        <end position="1031"/>
    </location>
</feature>
<sequence length="1455" mass="148292">MLLQECLEGDLDAMLAARRPCHYAIANGHHVLWVPKHVPCSFEPSTGRLVVEVGHNCRWLAPLHNPRSPLLSVPVGPAVRIASSRRWVPELRFPRKEPWRRAQVLELEFSKVDKVRIYSEELRSLREALHLMVQRGNSGGNDADKKGGDENGDSATGGPGMAPIAESSGRESSPVPSQHSSPVPPATPAKMGESPPTGCACFPGLLRRHSSLHTEVAVPPRGVLHVDPHAATSSAHTAESVGPETPRQEGRGAAAQPQQPANSAAHRDIEHFFGGSSRGRDAQSQLAGSARGAARIGDQGAEAIGAPEPALRRGSGSGTLSSVDEATDSFTAAAAGVDSAAELAARDRRPGSGDSVSSVAGPRKAFQPGGTKILAWGDSAQESPLSTTTVPSAATSQRGDYIQGSPHSTTAGPSTATSSQRGSGDSGTQKVFFGLEGATPAYAGGKVLARPEFGSGSTTAASSRRPSGEVSGDGIWSSKGSSGGSNEALVERATNFKRSLEAAQHAFYRDISLDAADAAAGIKIIPRAAAAATGVPAGRMATPVPPVGANNPRGDPEGNSVAIDAAVAKSAVAEEQGPGGAATAVSTGPAAAAAAAAARFSAGQLAAAEPAAAVARRPERRRRADGRSLPELLLQTAQAVRSCPEFTDQRRQAPENPAGRQATTRAGHDKADLMSGGLKVTQSDGSLTRYGSSDMPGLEIWDTARGPAGQYWDVPRPARSLEAGTRFVLQPGRGNASDRVPIGLRAPQEPIPLAVRQQASLITQSKRSCGEVWAPGYESSPEGSSSEGEQQAAPAAKRLAPTGQRSEETTVLEAAAKMAAAAAQPARGAAARPAVADSPFRPQPPKQATAGGNAPASIAPPSQATSRLRPKRLNFQSPPARQQGGPLSPDLATPHEPELATPSPATPHTAQREASGGDAPGQPGPSTASTQFHSPPASPLPENDSAKEAAEQQPLTETSAAQGSEWLASSPFHQASLSQAGDMDRNAASSSGASKGTLSGTVQEAVSDDAVSSLATPRKAGDLSSEGSAEVWQSSGLYASSNNEAGSSAFQATSRSGGAKSAAGVDDTAEQLVAVKLRVAKPRQRQTGFVAAAIAALGLSSPVVQRSPSQENPVSLSVTPVPSPAAVKQKLALSPDQFDMSWFTGRLSSAAADEGANASALGGDKVASAAARLLTADPTAFVAPAAAAAASTAEEGDAEAPSPPAPGKIRAAPVSPTPELGEGSSADESSPANAATAQHAAEEAGESAGSADATPRNEGGSGGGAAEKLAAECNGKAAALPGAASEEAASPKQAVQGQKRAVPDLGSETEGSPRPPGLLYKPELRSVAERVKYIERRSHSRTLDSPRAPHGVPSPRIGAEAGGSHAARANTSIQRQPSSALTSALRDTASAGTTPKDMSQRKKTVSTADTKSPANDSPATDATAPRDTNTPVQQPVTIAPAQRAPSFNNWTEDDA</sequence>
<feature type="compositionally biased region" description="Polar residues" evidence="1">
    <location>
        <begin position="1043"/>
        <end position="1056"/>
    </location>
</feature>
<feature type="compositionally biased region" description="Low complexity" evidence="1">
    <location>
        <begin position="404"/>
        <end position="419"/>
    </location>
</feature>
<dbReference type="GeneID" id="17038963"/>
<dbReference type="EMBL" id="AGSI01000013">
    <property type="protein sequence ID" value="EIE20996.1"/>
    <property type="molecule type" value="Genomic_DNA"/>
</dbReference>
<name>I0YRH7_COCSC</name>
<dbReference type="Proteomes" id="UP000007264">
    <property type="component" value="Unassembled WGS sequence"/>
</dbReference>
<feature type="region of interest" description="Disordered" evidence="1">
    <location>
        <begin position="136"/>
        <end position="195"/>
    </location>
</feature>
<feature type="compositionally biased region" description="Polar residues" evidence="1">
    <location>
        <begin position="380"/>
        <end position="398"/>
    </location>
</feature>
<gene>
    <name evidence="2" type="ORF">COCSUDRAFT_56918</name>
</gene>
<feature type="compositionally biased region" description="Polar residues" evidence="1">
    <location>
        <begin position="1405"/>
        <end position="1436"/>
    </location>
</feature>
<feature type="compositionally biased region" description="Polar residues" evidence="1">
    <location>
        <begin position="680"/>
        <end position="691"/>
    </location>
</feature>
<reference evidence="2 3" key="1">
    <citation type="journal article" date="2012" name="Genome Biol.">
        <title>The genome of the polar eukaryotic microalga coccomyxa subellipsoidea reveals traits of cold adaptation.</title>
        <authorList>
            <person name="Blanc G."/>
            <person name="Agarkova I."/>
            <person name="Grimwood J."/>
            <person name="Kuo A."/>
            <person name="Brueggeman A."/>
            <person name="Dunigan D."/>
            <person name="Gurnon J."/>
            <person name="Ladunga I."/>
            <person name="Lindquist E."/>
            <person name="Lucas S."/>
            <person name="Pangilinan J."/>
            <person name="Proschold T."/>
            <person name="Salamov A."/>
            <person name="Schmutz J."/>
            <person name="Weeks D."/>
            <person name="Yamada T."/>
            <person name="Claverie J.M."/>
            <person name="Grigoriev I."/>
            <person name="Van Etten J."/>
            <person name="Lomsadze A."/>
            <person name="Borodovsky M."/>
        </authorList>
    </citation>
    <scope>NUCLEOTIDE SEQUENCE [LARGE SCALE GENOMIC DNA]</scope>
    <source>
        <strain evidence="2 3">C-169</strain>
    </source>
</reference>
<evidence type="ECO:0000313" key="2">
    <source>
        <dbReference type="EMBL" id="EIE20996.1"/>
    </source>
</evidence>
<feature type="region of interest" description="Disordered" evidence="1">
    <location>
        <begin position="231"/>
        <end position="323"/>
    </location>
</feature>
<keyword evidence="3" id="KW-1185">Reference proteome</keyword>
<feature type="compositionally biased region" description="Basic and acidic residues" evidence="1">
    <location>
        <begin position="1322"/>
        <end position="1344"/>
    </location>
</feature>
<feature type="compositionally biased region" description="Low complexity" evidence="1">
    <location>
        <begin position="253"/>
        <end position="264"/>
    </location>
</feature>
<dbReference type="KEGG" id="csl:COCSUDRAFT_56918"/>
<feature type="compositionally biased region" description="Polar residues" evidence="1">
    <location>
        <begin position="455"/>
        <end position="465"/>
    </location>
</feature>
<feature type="compositionally biased region" description="Low complexity" evidence="1">
    <location>
        <begin position="1275"/>
        <end position="1292"/>
    </location>
</feature>
<feature type="compositionally biased region" description="Polar residues" evidence="1">
    <location>
        <begin position="1369"/>
        <end position="1382"/>
    </location>
</feature>
<comment type="caution">
    <text evidence="2">The sequence shown here is derived from an EMBL/GenBank/DDBJ whole genome shotgun (WGS) entry which is preliminary data.</text>
</comment>
<feature type="compositionally biased region" description="Polar residues" evidence="1">
    <location>
        <begin position="1445"/>
        <end position="1455"/>
    </location>
</feature>
<evidence type="ECO:0008006" key="4">
    <source>
        <dbReference type="Google" id="ProtNLM"/>
    </source>
</evidence>
<feature type="compositionally biased region" description="Low complexity" evidence="1">
    <location>
        <begin position="172"/>
        <end position="181"/>
    </location>
</feature>
<accession>I0YRH7</accession>
<feature type="compositionally biased region" description="Low complexity" evidence="1">
    <location>
        <begin position="775"/>
        <end position="789"/>
    </location>
</feature>
<feature type="region of interest" description="Disordered" evidence="1">
    <location>
        <begin position="607"/>
        <end position="691"/>
    </location>
</feature>
<feature type="compositionally biased region" description="Polar residues" evidence="1">
    <location>
        <begin position="987"/>
        <end position="1004"/>
    </location>
</feature>
<evidence type="ECO:0000313" key="3">
    <source>
        <dbReference type="Proteomes" id="UP000007264"/>
    </source>
</evidence>
<feature type="region of interest" description="Disordered" evidence="1">
    <location>
        <begin position="453"/>
        <end position="486"/>
    </location>
</feature>
<protein>
    <recommendedName>
        <fullName evidence="4">Inheritance of peroxisomes protein 1</fullName>
    </recommendedName>
</protein>
<feature type="compositionally biased region" description="Polar residues" evidence="1">
    <location>
        <begin position="953"/>
        <end position="962"/>
    </location>
</feature>
<feature type="region of interest" description="Disordered" evidence="1">
    <location>
        <begin position="1189"/>
        <end position="1455"/>
    </location>
</feature>
<dbReference type="OrthoDB" id="10597095at2759"/>
<feature type="region of interest" description="Disordered" evidence="1">
    <location>
        <begin position="1043"/>
        <end position="1066"/>
    </location>
</feature>